<dbReference type="AlphaFoldDB" id="A0A0A8XNE4"/>
<evidence type="ECO:0000313" key="1">
    <source>
        <dbReference type="EMBL" id="JAD14894.1"/>
    </source>
</evidence>
<reference evidence="1" key="1">
    <citation type="submission" date="2014-09" db="EMBL/GenBank/DDBJ databases">
        <authorList>
            <person name="Magalhaes I.L.F."/>
            <person name="Oliveira U."/>
            <person name="Santos F.R."/>
            <person name="Vidigal T.H.D.A."/>
            <person name="Brescovit A.D."/>
            <person name="Santos A.J."/>
        </authorList>
    </citation>
    <scope>NUCLEOTIDE SEQUENCE</scope>
    <source>
        <tissue evidence="1">Shoot tissue taken approximately 20 cm above the soil surface</tissue>
    </source>
</reference>
<protein>
    <submittedName>
        <fullName evidence="1">Uncharacterized protein</fullName>
    </submittedName>
</protein>
<name>A0A0A8XNE4_ARUDO</name>
<dbReference type="EMBL" id="GBRH01283001">
    <property type="protein sequence ID" value="JAD14894.1"/>
    <property type="molecule type" value="Transcribed_RNA"/>
</dbReference>
<organism evidence="1">
    <name type="scientific">Arundo donax</name>
    <name type="common">Giant reed</name>
    <name type="synonym">Donax arundinaceus</name>
    <dbReference type="NCBI Taxonomy" id="35708"/>
    <lineage>
        <taxon>Eukaryota</taxon>
        <taxon>Viridiplantae</taxon>
        <taxon>Streptophyta</taxon>
        <taxon>Embryophyta</taxon>
        <taxon>Tracheophyta</taxon>
        <taxon>Spermatophyta</taxon>
        <taxon>Magnoliopsida</taxon>
        <taxon>Liliopsida</taxon>
        <taxon>Poales</taxon>
        <taxon>Poaceae</taxon>
        <taxon>PACMAD clade</taxon>
        <taxon>Arundinoideae</taxon>
        <taxon>Arundineae</taxon>
        <taxon>Arundo</taxon>
    </lineage>
</organism>
<reference evidence="1" key="2">
    <citation type="journal article" date="2015" name="Data Brief">
        <title>Shoot transcriptome of the giant reed, Arundo donax.</title>
        <authorList>
            <person name="Barrero R.A."/>
            <person name="Guerrero F.D."/>
            <person name="Moolhuijzen P."/>
            <person name="Goolsby J.A."/>
            <person name="Tidwell J."/>
            <person name="Bellgard S.E."/>
            <person name="Bellgard M.I."/>
        </authorList>
    </citation>
    <scope>NUCLEOTIDE SEQUENCE</scope>
    <source>
        <tissue evidence="1">Shoot tissue taken approximately 20 cm above the soil surface</tissue>
    </source>
</reference>
<proteinExistence type="predicted"/>
<sequence length="80" mass="9223">MDLLRDTTGKKEVVVCYMNAPLPYTIEENYDGCFFDDDDDLAQVLQDQVGCHLGVYCSLFLNWLSVCSTSVCFCCYWKRD</sequence>
<accession>A0A0A8XNE4</accession>